<dbReference type="PANTHER" id="PTHR34876">
    <property type="match status" value="1"/>
</dbReference>
<evidence type="ECO:0000256" key="4">
    <source>
        <dbReference type="ARBA" id="ARBA00023157"/>
    </source>
</evidence>
<evidence type="ECO:0000313" key="12">
    <source>
        <dbReference type="Proteomes" id="UP000476310"/>
    </source>
</evidence>
<dbReference type="RefSeq" id="WP_164435145.1">
    <property type="nucleotide sequence ID" value="NZ_JAAIKT010000078.1"/>
</dbReference>
<keyword evidence="3 9" id="KW-0136">Cellulose degradation</keyword>
<keyword evidence="7 9" id="KW-0624">Polysaccharide degradation</keyword>
<keyword evidence="1" id="KW-0732">Signal</keyword>
<dbReference type="InterPro" id="IPR016288">
    <property type="entry name" value="Beta_cellobiohydrolase"/>
</dbReference>
<dbReference type="SUPFAM" id="SSF51989">
    <property type="entry name" value="Glycosyl hydrolases family 6, cellulases"/>
    <property type="match status" value="1"/>
</dbReference>
<dbReference type="InterPro" id="IPR001524">
    <property type="entry name" value="Glyco_hydro_6_CS"/>
</dbReference>
<keyword evidence="6 9" id="KW-0326">Glycosidase</keyword>
<feature type="compositionally biased region" description="Basic residues" evidence="10">
    <location>
        <begin position="10"/>
        <end position="20"/>
    </location>
</feature>
<sequence length="358" mass="39031">MITKLCGRDRRPRPPARARASRSAGRGVVAQLIVMVLVVEVVMAATTVQALFVGPVRPPATKPSLPVAKPFFPATTRFYVDPHNPAATWVRDHPHDRRATAIARRIAAEPQAAWLTETNESLIEERARDLVRTAAARRRLPVLVPYTIPQRDCQQLSSGGAGDTAAYRRWSDALTRGIGDGRAIVILEPDALAHMSCLKRRQQADRFAALAYAARSLQRGAPRARVYYDAGNSGWQPARTMAERLRRAGIERYGDGIAVNVSNFNATADEVRYGLSVIRELRRPRLGVVVDTSRNGAGPTRKHSFCDPPGRKLGRAPTAATGIPGVDAFLWVKQPGQADGCAAGAGMFVPGYAYRLTR</sequence>
<keyword evidence="12" id="KW-1185">Reference proteome</keyword>
<accession>A0A6G4AS41</accession>
<keyword evidence="4" id="KW-1015">Disulfide bond</keyword>
<organism evidence="11 12">
    <name type="scientific">Streptomyces rhizosphaericus</name>
    <dbReference type="NCBI Taxonomy" id="114699"/>
    <lineage>
        <taxon>Bacteria</taxon>
        <taxon>Bacillati</taxon>
        <taxon>Actinomycetota</taxon>
        <taxon>Actinomycetes</taxon>
        <taxon>Kitasatosporales</taxon>
        <taxon>Streptomycetaceae</taxon>
        <taxon>Streptomyces</taxon>
        <taxon>Streptomyces violaceusniger group</taxon>
    </lineage>
</organism>
<dbReference type="PROSITE" id="PS00656">
    <property type="entry name" value="GLYCOSYL_HYDROL_F6_2"/>
    <property type="match status" value="1"/>
</dbReference>
<evidence type="ECO:0000256" key="2">
    <source>
        <dbReference type="ARBA" id="ARBA00022801"/>
    </source>
</evidence>
<dbReference type="Gene3D" id="3.20.20.40">
    <property type="entry name" value="1, 4-beta cellobiohydrolase"/>
    <property type="match status" value="1"/>
</dbReference>
<evidence type="ECO:0000256" key="6">
    <source>
        <dbReference type="ARBA" id="ARBA00023295"/>
    </source>
</evidence>
<evidence type="ECO:0000256" key="10">
    <source>
        <dbReference type="SAM" id="MobiDB-lite"/>
    </source>
</evidence>
<feature type="active site" description="Proton donor" evidence="8">
    <location>
        <position position="190"/>
    </location>
</feature>
<evidence type="ECO:0000256" key="1">
    <source>
        <dbReference type="ARBA" id="ARBA00022729"/>
    </source>
</evidence>
<proteinExistence type="inferred from homology"/>
<comment type="similarity">
    <text evidence="9">Belongs to the glycosyl hydrolase family 6.</text>
</comment>
<dbReference type="GO" id="GO:0004553">
    <property type="term" value="F:hydrolase activity, hydrolyzing O-glycosyl compounds"/>
    <property type="evidence" value="ECO:0007669"/>
    <property type="project" value="InterPro"/>
</dbReference>
<evidence type="ECO:0000313" key="11">
    <source>
        <dbReference type="EMBL" id="NEW76296.1"/>
    </source>
</evidence>
<keyword evidence="2 9" id="KW-0378">Hydrolase</keyword>
<dbReference type="Pfam" id="PF01341">
    <property type="entry name" value="Glyco_hydro_6"/>
    <property type="match status" value="1"/>
</dbReference>
<evidence type="ECO:0000256" key="5">
    <source>
        <dbReference type="ARBA" id="ARBA00023277"/>
    </source>
</evidence>
<name>A0A6G4AS41_9ACTN</name>
<evidence type="ECO:0000256" key="7">
    <source>
        <dbReference type="ARBA" id="ARBA00023326"/>
    </source>
</evidence>
<comment type="caution">
    <text evidence="11">The sequence shown here is derived from an EMBL/GenBank/DDBJ whole genome shotgun (WGS) entry which is preliminary data.</text>
</comment>
<protein>
    <recommendedName>
        <fullName evidence="9">Glucanase</fullName>
        <ecNumber evidence="9">3.2.1.-</ecNumber>
    </recommendedName>
</protein>
<dbReference type="AlphaFoldDB" id="A0A6G4AS41"/>
<feature type="region of interest" description="Disordered" evidence="10">
    <location>
        <begin position="1"/>
        <end position="22"/>
    </location>
</feature>
<evidence type="ECO:0000256" key="3">
    <source>
        <dbReference type="ARBA" id="ARBA00023001"/>
    </source>
</evidence>
<evidence type="ECO:0000256" key="9">
    <source>
        <dbReference type="RuleBase" id="RU361186"/>
    </source>
</evidence>
<dbReference type="InterPro" id="IPR036434">
    <property type="entry name" value="Beta_cellobiohydrolase_sf"/>
</dbReference>
<dbReference type="Proteomes" id="UP000476310">
    <property type="component" value="Unassembled WGS sequence"/>
</dbReference>
<dbReference type="PRINTS" id="PR00733">
    <property type="entry name" value="GLHYDRLASE6"/>
</dbReference>
<gene>
    <name evidence="11" type="ORF">G4H13_39555</name>
</gene>
<reference evidence="11" key="1">
    <citation type="submission" date="2020-02" db="EMBL/GenBank/DDBJ databases">
        <title>A new Streptomyces sp. for controlling soil-borne diseases.</title>
        <authorList>
            <person name="Li X."/>
            <person name="Tian Y."/>
            <person name="Gao K."/>
        </authorList>
    </citation>
    <scope>NUCLEOTIDE SEQUENCE [LARGE SCALE GENOMIC DNA]</scope>
    <source>
        <strain evidence="11">0250</strain>
    </source>
</reference>
<dbReference type="EC" id="3.2.1.-" evidence="9"/>
<keyword evidence="5 9" id="KW-0119">Carbohydrate metabolism</keyword>
<evidence type="ECO:0000256" key="8">
    <source>
        <dbReference type="PROSITE-ProRule" id="PRU10057"/>
    </source>
</evidence>
<dbReference type="EMBL" id="JAAIKT010000078">
    <property type="protein sequence ID" value="NEW76296.1"/>
    <property type="molecule type" value="Genomic_DNA"/>
</dbReference>
<dbReference type="GO" id="GO:0030245">
    <property type="term" value="P:cellulose catabolic process"/>
    <property type="evidence" value="ECO:0007669"/>
    <property type="project" value="UniProtKB-KW"/>
</dbReference>
<dbReference type="PANTHER" id="PTHR34876:SF4">
    <property type="entry name" value="1,4-BETA-D-GLUCAN CELLOBIOHYDROLASE C-RELATED"/>
    <property type="match status" value="1"/>
</dbReference>